<name>F4Q921_CACFS</name>
<reference evidence="2" key="1">
    <citation type="journal article" date="2011" name="Genome Res.">
        <title>Phylogeny-wide analysis of social amoeba genomes highlights ancient origins for complex intercellular communication.</title>
        <authorList>
            <person name="Heidel A.J."/>
            <person name="Lawal H.M."/>
            <person name="Felder M."/>
            <person name="Schilde C."/>
            <person name="Helps N.R."/>
            <person name="Tunggal B."/>
            <person name="Rivero F."/>
            <person name="John U."/>
            <person name="Schleicher M."/>
            <person name="Eichinger L."/>
            <person name="Platzer M."/>
            <person name="Noegel A.A."/>
            <person name="Schaap P."/>
            <person name="Gloeckner G."/>
        </authorList>
    </citation>
    <scope>NUCLEOTIDE SEQUENCE [LARGE SCALE GENOMIC DNA]</scope>
    <source>
        <strain evidence="2">SH3</strain>
    </source>
</reference>
<protein>
    <submittedName>
        <fullName evidence="1">Uncharacterized protein</fullName>
    </submittedName>
</protein>
<sequence length="215" mass="23928">MSVLQNNNNNGDMSDQSNNAAVHTIPANQLAHIHATICQLHNTPVEFYTLGTSNKPGFVLNPHSQTKKLASNAIIVGFPSHVSKTQQVITQDASGNQVPSDKQKINIVLRDATGYCNLTYTFEGGEPPIFEIEKYYNFLIVPSSQSFDALEPKRYFVTSFRPIEDFNEITHHNLLAMKSAWAYDPDTIRACQLAIVTIAKIVDPSVQQLTYNIFA</sequence>
<dbReference type="KEGG" id="dfa:DFA_10016"/>
<proteinExistence type="predicted"/>
<dbReference type="EMBL" id="GL883026">
    <property type="protein sequence ID" value="EGG15190.1"/>
    <property type="molecule type" value="Genomic_DNA"/>
</dbReference>
<gene>
    <name evidence="1" type="ORF">DFA_10016</name>
</gene>
<organism evidence="1 2">
    <name type="scientific">Cavenderia fasciculata</name>
    <name type="common">Slime mold</name>
    <name type="synonym">Dictyostelium fasciculatum</name>
    <dbReference type="NCBI Taxonomy" id="261658"/>
    <lineage>
        <taxon>Eukaryota</taxon>
        <taxon>Amoebozoa</taxon>
        <taxon>Evosea</taxon>
        <taxon>Eumycetozoa</taxon>
        <taxon>Dictyostelia</taxon>
        <taxon>Acytosteliales</taxon>
        <taxon>Cavenderiaceae</taxon>
        <taxon>Cavenderia</taxon>
    </lineage>
</organism>
<keyword evidence="2" id="KW-1185">Reference proteome</keyword>
<dbReference type="Proteomes" id="UP000007797">
    <property type="component" value="Unassembled WGS sequence"/>
</dbReference>
<evidence type="ECO:0000313" key="2">
    <source>
        <dbReference type="Proteomes" id="UP000007797"/>
    </source>
</evidence>
<evidence type="ECO:0000313" key="1">
    <source>
        <dbReference type="EMBL" id="EGG15190.1"/>
    </source>
</evidence>
<accession>F4Q921</accession>
<dbReference type="RefSeq" id="XP_004351910.1">
    <property type="nucleotide sequence ID" value="XM_004351858.1"/>
</dbReference>
<dbReference type="GeneID" id="14867571"/>
<dbReference type="AlphaFoldDB" id="F4Q921"/>